<evidence type="ECO:0000256" key="2">
    <source>
        <dbReference type="SAM" id="Phobius"/>
    </source>
</evidence>
<proteinExistence type="predicted"/>
<feature type="domain" description="DUF2062" evidence="3">
    <location>
        <begin position="15"/>
        <end position="159"/>
    </location>
</feature>
<gene>
    <name evidence="4" type="ORF">Fuma_02245</name>
</gene>
<name>A0A1P8WEZ6_9PLAN</name>
<keyword evidence="2" id="KW-0472">Membrane</keyword>
<feature type="transmembrane region" description="Helical" evidence="2">
    <location>
        <begin position="135"/>
        <end position="156"/>
    </location>
</feature>
<sequence length="228" mass="24503">MLRKVLKISAHPRLLLRSVLALDDSPHAIALGVAVGIFFGLTPTVGVQTILILAIVFLSRRICYFNGAAAMAATYISNPFTMAPMYYFWYRLGSRFVPGNASMEQVRSLLQVDGIGQWFDKVCAIGADVGLPMCVGALLTAPFGALLAYPACYWLLKWSGHNPKQKPPERESTDGQASDAGSPEPEGEHGDSDHDVKDETGVKTGEDQQSKSEDSDASGAIKSPCLAV</sequence>
<dbReference type="PANTHER" id="PTHR40547">
    <property type="entry name" value="SLL0298 PROTEIN"/>
    <property type="match status" value="1"/>
</dbReference>
<evidence type="ECO:0000313" key="5">
    <source>
        <dbReference type="Proteomes" id="UP000187735"/>
    </source>
</evidence>
<keyword evidence="5" id="KW-1185">Reference proteome</keyword>
<dbReference type="EMBL" id="CP017641">
    <property type="protein sequence ID" value="APZ92634.1"/>
    <property type="molecule type" value="Genomic_DNA"/>
</dbReference>
<keyword evidence="2" id="KW-0812">Transmembrane</keyword>
<evidence type="ECO:0000256" key="1">
    <source>
        <dbReference type="SAM" id="MobiDB-lite"/>
    </source>
</evidence>
<dbReference type="InterPro" id="IPR018639">
    <property type="entry name" value="DUF2062"/>
</dbReference>
<reference evidence="4 5" key="1">
    <citation type="journal article" date="2016" name="Front. Microbiol.">
        <title>Fuerstia marisgermanicae gen. nov., sp. nov., an Unusual Member of the Phylum Planctomycetes from the German Wadden Sea.</title>
        <authorList>
            <person name="Kohn T."/>
            <person name="Heuer A."/>
            <person name="Jogler M."/>
            <person name="Vollmers J."/>
            <person name="Boedeker C."/>
            <person name="Bunk B."/>
            <person name="Rast P."/>
            <person name="Borchert D."/>
            <person name="Glockner I."/>
            <person name="Freese H.M."/>
            <person name="Klenk H.P."/>
            <person name="Overmann J."/>
            <person name="Kaster A.K."/>
            <person name="Rohde M."/>
            <person name="Wiegand S."/>
            <person name="Jogler C."/>
        </authorList>
    </citation>
    <scope>NUCLEOTIDE SEQUENCE [LARGE SCALE GENOMIC DNA]</scope>
    <source>
        <strain evidence="4 5">NH11</strain>
    </source>
</reference>
<accession>A0A1P8WEZ6</accession>
<dbReference type="STRING" id="1891926.Fuma_02245"/>
<dbReference type="KEGG" id="fmr:Fuma_02245"/>
<protein>
    <recommendedName>
        <fullName evidence="3">DUF2062 domain-containing protein</fullName>
    </recommendedName>
</protein>
<feature type="compositionally biased region" description="Basic and acidic residues" evidence="1">
    <location>
        <begin position="186"/>
        <end position="214"/>
    </location>
</feature>
<organism evidence="4 5">
    <name type="scientific">Fuerstiella marisgermanici</name>
    <dbReference type="NCBI Taxonomy" id="1891926"/>
    <lineage>
        <taxon>Bacteria</taxon>
        <taxon>Pseudomonadati</taxon>
        <taxon>Planctomycetota</taxon>
        <taxon>Planctomycetia</taxon>
        <taxon>Planctomycetales</taxon>
        <taxon>Planctomycetaceae</taxon>
        <taxon>Fuerstiella</taxon>
    </lineage>
</organism>
<evidence type="ECO:0000313" key="4">
    <source>
        <dbReference type="EMBL" id="APZ92634.1"/>
    </source>
</evidence>
<dbReference type="PANTHER" id="PTHR40547:SF1">
    <property type="entry name" value="SLL0298 PROTEIN"/>
    <property type="match status" value="1"/>
</dbReference>
<dbReference type="RefSeq" id="WP_077024235.1">
    <property type="nucleotide sequence ID" value="NZ_CP017641.1"/>
</dbReference>
<feature type="region of interest" description="Disordered" evidence="1">
    <location>
        <begin position="163"/>
        <end position="228"/>
    </location>
</feature>
<feature type="transmembrane region" description="Helical" evidence="2">
    <location>
        <begin position="70"/>
        <end position="89"/>
    </location>
</feature>
<dbReference type="Pfam" id="PF09835">
    <property type="entry name" value="DUF2062"/>
    <property type="match status" value="1"/>
</dbReference>
<dbReference type="Proteomes" id="UP000187735">
    <property type="component" value="Chromosome"/>
</dbReference>
<evidence type="ECO:0000259" key="3">
    <source>
        <dbReference type="Pfam" id="PF09835"/>
    </source>
</evidence>
<feature type="transmembrane region" description="Helical" evidence="2">
    <location>
        <begin position="31"/>
        <end position="58"/>
    </location>
</feature>
<dbReference type="AlphaFoldDB" id="A0A1P8WEZ6"/>
<dbReference type="OrthoDB" id="9794343at2"/>
<keyword evidence="2" id="KW-1133">Transmembrane helix</keyword>